<feature type="domain" description="Sema" evidence="13">
    <location>
        <begin position="19"/>
        <end position="500"/>
    </location>
</feature>
<dbReference type="InterPro" id="IPR036352">
    <property type="entry name" value="Semap_dom_sf"/>
</dbReference>
<evidence type="ECO:0000256" key="5">
    <source>
        <dbReference type="ARBA" id="ARBA00022902"/>
    </source>
</evidence>
<protein>
    <submittedName>
        <fullName evidence="14">Semaphorin 4D</fullName>
    </submittedName>
</protein>
<gene>
    <name evidence="14" type="primary">SEMA4D</name>
</gene>
<dbReference type="InterPro" id="IPR036179">
    <property type="entry name" value="Ig-like_dom_sf"/>
</dbReference>
<name>A0A8D1AUB6_PIG</name>
<dbReference type="PROSITE" id="PS51004">
    <property type="entry name" value="SEMA"/>
    <property type="match status" value="1"/>
</dbReference>
<dbReference type="InterPro" id="IPR015943">
    <property type="entry name" value="WD40/YVTN_repeat-like_dom_sf"/>
</dbReference>
<comment type="caution">
    <text evidence="9">Lacks conserved residue(s) required for the propagation of feature annotation.</text>
</comment>
<comment type="subcellular location">
    <subcellularLocation>
        <location evidence="1">Membrane</location>
    </subcellularLocation>
</comment>
<keyword evidence="11" id="KW-0732">Signal</keyword>
<dbReference type="GO" id="GO:0030215">
    <property type="term" value="F:semaphorin receptor binding"/>
    <property type="evidence" value="ECO:0007669"/>
    <property type="project" value="InterPro"/>
</dbReference>
<evidence type="ECO:0000313" key="14">
    <source>
        <dbReference type="Ensembl" id="ENSSSCP00035035354.1"/>
    </source>
</evidence>
<feature type="compositionally biased region" description="Low complexity" evidence="10">
    <location>
        <begin position="566"/>
        <end position="581"/>
    </location>
</feature>
<feature type="signal peptide" evidence="11">
    <location>
        <begin position="1"/>
        <end position="23"/>
    </location>
</feature>
<evidence type="ECO:0000256" key="1">
    <source>
        <dbReference type="ARBA" id="ARBA00004370"/>
    </source>
</evidence>
<evidence type="ECO:0000256" key="11">
    <source>
        <dbReference type="SAM" id="SignalP"/>
    </source>
</evidence>
<dbReference type="InterPro" id="IPR016201">
    <property type="entry name" value="PSI"/>
</dbReference>
<dbReference type="PANTHER" id="PTHR11036">
    <property type="entry name" value="SEMAPHORIN"/>
    <property type="match status" value="1"/>
</dbReference>
<feature type="domain" description="Ig-like" evidence="12">
    <location>
        <begin position="591"/>
        <end position="690"/>
    </location>
</feature>
<feature type="chain" id="PRO_5034071904" evidence="11">
    <location>
        <begin position="24"/>
        <end position="698"/>
    </location>
</feature>
<keyword evidence="3" id="KW-0217">Developmental protein</keyword>
<proteinExistence type="inferred from homology"/>
<dbReference type="Gene3D" id="2.130.10.10">
    <property type="entry name" value="YVTN repeat-like/Quinoprotein amine dehydrogenase"/>
    <property type="match status" value="1"/>
</dbReference>
<evidence type="ECO:0000313" key="15">
    <source>
        <dbReference type="Proteomes" id="UP000694720"/>
    </source>
</evidence>
<dbReference type="PROSITE" id="PS50835">
    <property type="entry name" value="IG_LIKE"/>
    <property type="match status" value="1"/>
</dbReference>
<keyword evidence="5" id="KW-0524">Neurogenesis</keyword>
<dbReference type="Gene3D" id="3.30.1680.10">
    <property type="entry name" value="ligand-binding face of the semaphorins, domain 2"/>
    <property type="match status" value="1"/>
</dbReference>
<dbReference type="AlphaFoldDB" id="A0A8D1AUB6"/>
<dbReference type="GO" id="GO:0030154">
    <property type="term" value="P:cell differentiation"/>
    <property type="evidence" value="ECO:0007669"/>
    <property type="project" value="UniProtKB-KW"/>
</dbReference>
<evidence type="ECO:0000256" key="3">
    <source>
        <dbReference type="ARBA" id="ARBA00022473"/>
    </source>
</evidence>
<dbReference type="SMART" id="SM00630">
    <property type="entry name" value="Sema"/>
    <property type="match status" value="1"/>
</dbReference>
<feature type="region of interest" description="Disordered" evidence="10">
    <location>
        <begin position="553"/>
        <end position="596"/>
    </location>
</feature>
<evidence type="ECO:0000256" key="8">
    <source>
        <dbReference type="ARBA" id="ARBA00023180"/>
    </source>
</evidence>
<evidence type="ECO:0000256" key="6">
    <source>
        <dbReference type="ARBA" id="ARBA00023136"/>
    </source>
</evidence>
<dbReference type="GO" id="GO:0007399">
    <property type="term" value="P:nervous system development"/>
    <property type="evidence" value="ECO:0007669"/>
    <property type="project" value="UniProtKB-KW"/>
</dbReference>
<reference evidence="14" key="1">
    <citation type="submission" date="2025-08" db="UniProtKB">
        <authorList>
            <consortium name="Ensembl"/>
        </authorList>
    </citation>
    <scope>IDENTIFICATION</scope>
</reference>
<keyword evidence="7" id="KW-1015">Disulfide bond</keyword>
<dbReference type="InterPro" id="IPR002165">
    <property type="entry name" value="Plexin_repeat"/>
</dbReference>
<dbReference type="Pfam" id="PF01437">
    <property type="entry name" value="PSI"/>
    <property type="match status" value="1"/>
</dbReference>
<dbReference type="FunFam" id="2.130.10.10:FF:000120">
    <property type="entry name" value="Semaphorin 4D"/>
    <property type="match status" value="1"/>
</dbReference>
<evidence type="ECO:0000256" key="2">
    <source>
        <dbReference type="ARBA" id="ARBA00009492"/>
    </source>
</evidence>
<evidence type="ECO:0000256" key="4">
    <source>
        <dbReference type="ARBA" id="ARBA00022782"/>
    </source>
</evidence>
<dbReference type="Ensembl" id="ENSSSCT00035084973.1">
    <property type="protein sequence ID" value="ENSSSCP00035035354.1"/>
    <property type="gene ID" value="ENSSSCG00035063112.1"/>
</dbReference>
<dbReference type="SUPFAM" id="SSF48726">
    <property type="entry name" value="Immunoglobulin"/>
    <property type="match status" value="1"/>
</dbReference>
<evidence type="ECO:0000256" key="10">
    <source>
        <dbReference type="SAM" id="MobiDB-lite"/>
    </source>
</evidence>
<evidence type="ECO:0000256" key="7">
    <source>
        <dbReference type="ARBA" id="ARBA00023157"/>
    </source>
</evidence>
<dbReference type="SUPFAM" id="SSF101912">
    <property type="entry name" value="Sema domain"/>
    <property type="match status" value="1"/>
</dbReference>
<dbReference type="Gene3D" id="2.60.40.10">
    <property type="entry name" value="Immunoglobulins"/>
    <property type="match status" value="1"/>
</dbReference>
<organism evidence="14 15">
    <name type="scientific">Sus scrofa</name>
    <name type="common">Pig</name>
    <dbReference type="NCBI Taxonomy" id="9823"/>
    <lineage>
        <taxon>Eukaryota</taxon>
        <taxon>Metazoa</taxon>
        <taxon>Chordata</taxon>
        <taxon>Craniata</taxon>
        <taxon>Vertebrata</taxon>
        <taxon>Euteleostomi</taxon>
        <taxon>Mammalia</taxon>
        <taxon>Eutheria</taxon>
        <taxon>Laurasiatheria</taxon>
        <taxon>Artiodactyla</taxon>
        <taxon>Suina</taxon>
        <taxon>Suidae</taxon>
        <taxon>Sus</taxon>
    </lineage>
</organism>
<evidence type="ECO:0000259" key="13">
    <source>
        <dbReference type="PROSITE" id="PS51004"/>
    </source>
</evidence>
<accession>A0A8D1AUB6</accession>
<dbReference type="InterPro" id="IPR013783">
    <property type="entry name" value="Ig-like_fold"/>
</dbReference>
<dbReference type="SMART" id="SM00423">
    <property type="entry name" value="PSI"/>
    <property type="match status" value="1"/>
</dbReference>
<dbReference type="CDD" id="cd11259">
    <property type="entry name" value="Sema_4D"/>
    <property type="match status" value="1"/>
</dbReference>
<dbReference type="InterPro" id="IPR027231">
    <property type="entry name" value="Semaphorin"/>
</dbReference>
<evidence type="ECO:0000259" key="12">
    <source>
        <dbReference type="PROSITE" id="PS50835"/>
    </source>
</evidence>
<dbReference type="InterPro" id="IPR001627">
    <property type="entry name" value="Semap_dom"/>
</dbReference>
<keyword evidence="6" id="KW-0472">Membrane</keyword>
<dbReference type="OMA" id="PSRGWIQ"/>
<dbReference type="Pfam" id="PF01403">
    <property type="entry name" value="Sema"/>
    <property type="match status" value="1"/>
</dbReference>
<evidence type="ECO:0000256" key="9">
    <source>
        <dbReference type="PROSITE-ProRule" id="PRU00352"/>
    </source>
</evidence>
<dbReference type="Proteomes" id="UP000694720">
    <property type="component" value="Unplaced"/>
</dbReference>
<keyword evidence="4" id="KW-0221">Differentiation</keyword>
<dbReference type="PANTHER" id="PTHR11036:SF18">
    <property type="entry name" value="SEMAPHORIN-4D"/>
    <property type="match status" value="1"/>
</dbReference>
<keyword evidence="8" id="KW-0325">Glycoprotein</keyword>
<dbReference type="SUPFAM" id="SSF103575">
    <property type="entry name" value="Plexin repeat"/>
    <property type="match status" value="1"/>
</dbReference>
<dbReference type="GO" id="GO:0016020">
    <property type="term" value="C:membrane"/>
    <property type="evidence" value="ECO:0007669"/>
    <property type="project" value="UniProtKB-SubCell"/>
</dbReference>
<dbReference type="FunFam" id="3.30.1680.10:FF:000013">
    <property type="entry name" value="Semaphorin 4D"/>
    <property type="match status" value="1"/>
</dbReference>
<sequence length="698" mass="76909">MRMRSPVWRLLTALAVVFGTAVAFAPIPRITWEHREVQLVQFHEPGISNYSALLLSEDKDTLYVGAREAVFALNAHNISRKQHEVYWKVSEDKKAKCAEKGKSKQTECLNYIRVLQPLSASALYVCGTNAFQPTCDHLNLTSFAFLGKNEDGKGRCPFDPAQSYTSVMVDGELYSGTSYNFLGSEPIISRNSSHSPLRTEYAIPWLNEPSFVFADVMRESPGGGGGGDDRVYFFFTEVSVEYEFVFKLLIPRVARVCKGDQGGLRTLQKKWTSFLKARLICSRPDSNLVFNVLRDVFVLRSPDLKEPVFYGVFTPQLNNVGLSAVCAYNLSTAEAVFSRGKYMQSATVEQSHTKWVRYNGAVPTPRPGACITREARAANFSSSLNLPDKTLQFVKDHPLMDDSVTPIDGRPRLIKSDVNYTQIVVDRTWALDGTVHDVMFVSTDRGALHKAISLDNSVHIIEETQLFQDFEPVQTLLLSSKEGRKFVYAGSNSGVVQAPLAFCGKHGTCQDCVLARDPYCAWSPATAACITLHQTDRPSRGLIQEMNGDASACPASSSLPLPPPGSSSLSCLGPDSSSSPRSPWPALGPGPDSHRQVTLLPPFLGDQAQHVHALGTFHLFCQATGPADVHFLWEKNGRALEVCVPMQTHVLPDGRAHVLSWLRDAIRESAEYRCSALSSAGSRTSKVRVTVTRHGKLS</sequence>
<comment type="similarity">
    <text evidence="2">Belongs to the semaphorin family.</text>
</comment>
<dbReference type="InterPro" id="IPR007110">
    <property type="entry name" value="Ig-like_dom"/>
</dbReference>